<reference evidence="1 2" key="1">
    <citation type="submission" date="2019-01" db="EMBL/GenBank/DDBJ databases">
        <title>Hymenobacter humicola sp. nov., isolated from soils in Antarctica.</title>
        <authorList>
            <person name="Sedlacek I."/>
            <person name="Holochova P."/>
            <person name="Kralova S."/>
            <person name="Pantucek R."/>
            <person name="Stankova E."/>
            <person name="Vrbovska V."/>
            <person name="Kristofova L."/>
            <person name="Svec P."/>
            <person name="Busse H.-J."/>
        </authorList>
    </citation>
    <scope>NUCLEOTIDE SEQUENCE [LARGE SCALE GENOMIC DNA]</scope>
    <source>
        <strain evidence="1 2">CCM 8852</strain>
    </source>
</reference>
<evidence type="ECO:0000313" key="1">
    <source>
        <dbReference type="EMBL" id="RIY12961.1"/>
    </source>
</evidence>
<sequence>MIVGGRELILYQGFIDSVLELEQWAGREQARKGRMLVKRLMDFAFDTIALLPFSFPVYAFPQAPARTLRRAVFDRQYAVIYEVQASEILFVYAYSTFRNPEALRLPQS</sequence>
<evidence type="ECO:0000313" key="2">
    <source>
        <dbReference type="Proteomes" id="UP000284250"/>
    </source>
</evidence>
<gene>
    <name evidence="1" type="ORF">D0T11_04330</name>
</gene>
<protein>
    <recommendedName>
        <fullName evidence="3">Type II toxin-antitoxin system RelE/ParE family toxin</fullName>
    </recommendedName>
</protein>
<dbReference type="OrthoDB" id="885380at2"/>
<evidence type="ECO:0008006" key="3">
    <source>
        <dbReference type="Google" id="ProtNLM"/>
    </source>
</evidence>
<dbReference type="RefSeq" id="WP_119654558.1">
    <property type="nucleotide sequence ID" value="NZ_JBHUOI010000028.1"/>
</dbReference>
<dbReference type="AlphaFoldDB" id="A0A418R6P3"/>
<dbReference type="EMBL" id="QYCN01000004">
    <property type="protein sequence ID" value="RIY12961.1"/>
    <property type="molecule type" value="Genomic_DNA"/>
</dbReference>
<keyword evidence="2" id="KW-1185">Reference proteome</keyword>
<organism evidence="1 2">
    <name type="scientific">Hymenobacter rubripertinctus</name>
    <dbReference type="NCBI Taxonomy" id="2029981"/>
    <lineage>
        <taxon>Bacteria</taxon>
        <taxon>Pseudomonadati</taxon>
        <taxon>Bacteroidota</taxon>
        <taxon>Cytophagia</taxon>
        <taxon>Cytophagales</taxon>
        <taxon>Hymenobacteraceae</taxon>
        <taxon>Hymenobacter</taxon>
    </lineage>
</organism>
<accession>A0A418R6P3</accession>
<name>A0A418R6P3_9BACT</name>
<proteinExistence type="predicted"/>
<comment type="caution">
    <text evidence="1">The sequence shown here is derived from an EMBL/GenBank/DDBJ whole genome shotgun (WGS) entry which is preliminary data.</text>
</comment>
<dbReference type="Proteomes" id="UP000284250">
    <property type="component" value="Unassembled WGS sequence"/>
</dbReference>